<dbReference type="Proteomes" id="UP000199039">
    <property type="component" value="Unassembled WGS sequence"/>
</dbReference>
<dbReference type="SUPFAM" id="SSF53756">
    <property type="entry name" value="UDP-Glycosyltransferase/glycogen phosphorylase"/>
    <property type="match status" value="1"/>
</dbReference>
<evidence type="ECO:0000256" key="2">
    <source>
        <dbReference type="ARBA" id="ARBA00022676"/>
    </source>
</evidence>
<dbReference type="STRING" id="1814289.SAMN05216410_2598"/>
<dbReference type="GO" id="GO:0016758">
    <property type="term" value="F:hexosyltransferase activity"/>
    <property type="evidence" value="ECO:0007669"/>
    <property type="project" value="TreeGrafter"/>
</dbReference>
<evidence type="ECO:0000313" key="6">
    <source>
        <dbReference type="Proteomes" id="UP000199039"/>
    </source>
</evidence>
<dbReference type="InterPro" id="IPR028098">
    <property type="entry name" value="Glyco_trans_4-like_N"/>
</dbReference>
<name>A0A1G6QQK4_9MICO</name>
<gene>
    <name evidence="5" type="ORF">SAMN05216410_2598</name>
</gene>
<sequence>MVVASRIFAPEAAAASFRLAALTRALSRRAGRVTVLTVRPTPEAARAAGESTAGFPANVTVKRWPVLRDPSGVVRGYLQYLSFDAPLALRLLLIRRPTVVVSEPPPTTGVVVRVISALRRVPYVYYAADVWSDAAASTGAPAPLVRVVAAMERWALRGARAVIAVSDGVAARLGELGVDPAAVTVVRNGIDTTVFTPEGPPAVDAPTAPYLVYAGTASEWQGAEIFVDALARVREAVPEARVAFLGQGSAWSMIADRAATLPDGAVELRGPVPPEVAAQWLRGAHGALVSLRPGLGYDFAFPTKVFAAVACGTPVVYAGPGPARAVITDNALGAVTNFDVEAVAEAMIGALAARPTPAERERLAGWVQDNASATRAGAQAAAVVAGCLSPPKDRSPS</sequence>
<protein>
    <recommendedName>
        <fullName evidence="1">D-inositol 3-phosphate glycosyltransferase</fullName>
    </recommendedName>
</protein>
<keyword evidence="2" id="KW-0328">Glycosyltransferase</keyword>
<dbReference type="PANTHER" id="PTHR45947">
    <property type="entry name" value="SULFOQUINOVOSYL TRANSFERASE SQD2"/>
    <property type="match status" value="1"/>
</dbReference>
<evidence type="ECO:0000256" key="3">
    <source>
        <dbReference type="ARBA" id="ARBA00022679"/>
    </source>
</evidence>
<evidence type="ECO:0000313" key="5">
    <source>
        <dbReference type="EMBL" id="SDC93975.1"/>
    </source>
</evidence>
<dbReference type="CDD" id="cd03794">
    <property type="entry name" value="GT4_WbuB-like"/>
    <property type="match status" value="1"/>
</dbReference>
<evidence type="ECO:0000256" key="1">
    <source>
        <dbReference type="ARBA" id="ARBA00021292"/>
    </source>
</evidence>
<proteinExistence type="predicted"/>
<feature type="domain" description="Glycosyltransferase subfamily 4-like N-terminal" evidence="4">
    <location>
        <begin position="19"/>
        <end position="193"/>
    </location>
</feature>
<reference evidence="5 6" key="1">
    <citation type="submission" date="2016-09" db="EMBL/GenBank/DDBJ databases">
        <authorList>
            <person name="Capua I."/>
            <person name="De Benedictis P."/>
            <person name="Joannis T."/>
            <person name="Lombin L.H."/>
            <person name="Cattoli G."/>
        </authorList>
    </citation>
    <scope>NUCLEOTIDE SEQUENCE [LARGE SCALE GENOMIC DNA]</scope>
    <source>
        <strain evidence="5 6">ISLP-3</strain>
    </source>
</reference>
<dbReference type="GO" id="GO:1901137">
    <property type="term" value="P:carbohydrate derivative biosynthetic process"/>
    <property type="evidence" value="ECO:0007669"/>
    <property type="project" value="UniProtKB-ARBA"/>
</dbReference>
<evidence type="ECO:0000259" key="4">
    <source>
        <dbReference type="Pfam" id="PF13439"/>
    </source>
</evidence>
<dbReference type="EMBL" id="FMYH01000004">
    <property type="protein sequence ID" value="SDC93975.1"/>
    <property type="molecule type" value="Genomic_DNA"/>
</dbReference>
<dbReference type="Gene3D" id="3.40.50.2000">
    <property type="entry name" value="Glycogen Phosphorylase B"/>
    <property type="match status" value="2"/>
</dbReference>
<keyword evidence="3 5" id="KW-0808">Transferase</keyword>
<dbReference type="RefSeq" id="WP_245701132.1">
    <property type="nucleotide sequence ID" value="NZ_FMYH01000004.1"/>
</dbReference>
<dbReference type="PANTHER" id="PTHR45947:SF3">
    <property type="entry name" value="SULFOQUINOVOSYL TRANSFERASE SQD2"/>
    <property type="match status" value="1"/>
</dbReference>
<dbReference type="InterPro" id="IPR050194">
    <property type="entry name" value="Glycosyltransferase_grp1"/>
</dbReference>
<dbReference type="Pfam" id="PF13439">
    <property type="entry name" value="Glyco_transf_4"/>
    <property type="match status" value="1"/>
</dbReference>
<organism evidence="5 6">
    <name type="scientific">Sanguibacter gelidistatuariae</name>
    <dbReference type="NCBI Taxonomy" id="1814289"/>
    <lineage>
        <taxon>Bacteria</taxon>
        <taxon>Bacillati</taxon>
        <taxon>Actinomycetota</taxon>
        <taxon>Actinomycetes</taxon>
        <taxon>Micrococcales</taxon>
        <taxon>Sanguibacteraceae</taxon>
        <taxon>Sanguibacter</taxon>
    </lineage>
</organism>
<dbReference type="AlphaFoldDB" id="A0A1G6QQK4"/>
<dbReference type="Pfam" id="PF13692">
    <property type="entry name" value="Glyco_trans_1_4"/>
    <property type="match status" value="1"/>
</dbReference>
<accession>A0A1G6QQK4</accession>
<keyword evidence="6" id="KW-1185">Reference proteome</keyword>